<evidence type="ECO:0000313" key="10">
    <source>
        <dbReference type="Proteomes" id="UP000261500"/>
    </source>
</evidence>
<accession>A0A3B3TMM4</accession>
<dbReference type="PANTHER" id="PTHR45766">
    <property type="entry name" value="DNA ANNEALING HELICASE AND ENDONUCLEASE ZRANB3 FAMILY MEMBER"/>
    <property type="match status" value="1"/>
</dbReference>
<dbReference type="STRING" id="48699.ENSPLAP00000001887"/>
<dbReference type="AlphaFoldDB" id="A0A3B3TMM4"/>
<dbReference type="InterPro" id="IPR027417">
    <property type="entry name" value="P-loop_NTPase"/>
</dbReference>
<evidence type="ECO:0000256" key="5">
    <source>
        <dbReference type="ARBA" id="ARBA00029621"/>
    </source>
</evidence>
<feature type="domain" description="HARP" evidence="8">
    <location>
        <begin position="128"/>
        <end position="197"/>
    </location>
</feature>
<reference evidence="9" key="2">
    <citation type="submission" date="2025-09" db="UniProtKB">
        <authorList>
            <consortium name="Ensembl"/>
        </authorList>
    </citation>
    <scope>IDENTIFICATION</scope>
</reference>
<evidence type="ECO:0000256" key="6">
    <source>
        <dbReference type="ARBA" id="ARBA00031896"/>
    </source>
</evidence>
<dbReference type="PANTHER" id="PTHR45766:SF6">
    <property type="entry name" value="SWI_SNF-RELATED MATRIX-ASSOCIATED ACTIN-DEPENDENT REGULATOR OF CHROMATIN SUBFAMILY A-LIKE PROTEIN 1"/>
    <property type="match status" value="1"/>
</dbReference>
<evidence type="ECO:0000256" key="4">
    <source>
        <dbReference type="ARBA" id="ARBA00023242"/>
    </source>
</evidence>
<name>A0A3B3TMM4_9TELE</name>
<dbReference type="PROSITE" id="PS51467">
    <property type="entry name" value="HARP"/>
    <property type="match status" value="2"/>
</dbReference>
<dbReference type="InterPro" id="IPR038718">
    <property type="entry name" value="SNF2-like_sf"/>
</dbReference>
<feature type="domain" description="HARP" evidence="8">
    <location>
        <begin position="28"/>
        <end position="97"/>
    </location>
</feature>
<dbReference type="Pfam" id="PF07443">
    <property type="entry name" value="HARP"/>
    <property type="match status" value="2"/>
</dbReference>
<dbReference type="GO" id="GO:0006281">
    <property type="term" value="P:DNA repair"/>
    <property type="evidence" value="ECO:0007669"/>
    <property type="project" value="TreeGrafter"/>
</dbReference>
<sequence>EQQRKIEENRRKALERRAQRLGQQAKKAAISVRGKCVPHAEDRFKVEVGYHAELIAVFKSIPSKNYPATKTWNFSLDDYTQLDQVAAIPSVSLRPLEGIAALDSAPSRPCDGAALAALLKLCNGWQKPGASVQGQCILVSRTKFEVDIPYHADVIAVFKQMPTKNYMKTRKWSFSLEDYKRLVEVEPLPRAVIQAFAASFNGTVAKSSDVPEADLSSIDPTLTSSLMPFQKEGVSFAVSKQGRLLLADDMGLGKTVQAICIAAYYRNEWPLLVVTPSSVRFTWA</sequence>
<dbReference type="GO" id="GO:0043596">
    <property type="term" value="C:nuclear replication fork"/>
    <property type="evidence" value="ECO:0007669"/>
    <property type="project" value="TreeGrafter"/>
</dbReference>
<evidence type="ECO:0000256" key="1">
    <source>
        <dbReference type="ARBA" id="ARBA00004123"/>
    </source>
</evidence>
<evidence type="ECO:0000256" key="7">
    <source>
        <dbReference type="SAM" id="Coils"/>
    </source>
</evidence>
<dbReference type="SUPFAM" id="SSF52540">
    <property type="entry name" value="P-loop containing nucleoside triphosphate hydrolases"/>
    <property type="match status" value="1"/>
</dbReference>
<reference evidence="9" key="1">
    <citation type="submission" date="2025-08" db="UniProtKB">
        <authorList>
            <consortium name="Ensembl"/>
        </authorList>
    </citation>
    <scope>IDENTIFICATION</scope>
</reference>
<keyword evidence="10" id="KW-1185">Reference proteome</keyword>
<dbReference type="GO" id="GO:0016787">
    <property type="term" value="F:hydrolase activity"/>
    <property type="evidence" value="ECO:0007669"/>
    <property type="project" value="UniProtKB-KW"/>
</dbReference>
<proteinExistence type="predicted"/>
<keyword evidence="3" id="KW-0378">Hydrolase</keyword>
<evidence type="ECO:0000259" key="8">
    <source>
        <dbReference type="PROSITE" id="PS51467"/>
    </source>
</evidence>
<dbReference type="InterPro" id="IPR000330">
    <property type="entry name" value="SNF2_N"/>
</dbReference>
<dbReference type="Pfam" id="PF00176">
    <property type="entry name" value="SNF2-rel_dom"/>
    <property type="match status" value="1"/>
</dbReference>
<dbReference type="InterPro" id="IPR010003">
    <property type="entry name" value="HARP_dom"/>
</dbReference>
<dbReference type="GO" id="GO:0005524">
    <property type="term" value="F:ATP binding"/>
    <property type="evidence" value="ECO:0007669"/>
    <property type="project" value="InterPro"/>
</dbReference>
<comment type="subcellular location">
    <subcellularLocation>
        <location evidence="1">Nucleus</location>
    </subcellularLocation>
</comment>
<feature type="coiled-coil region" evidence="7">
    <location>
        <begin position="4"/>
        <end position="31"/>
    </location>
</feature>
<evidence type="ECO:0000313" key="9">
    <source>
        <dbReference type="Ensembl" id="ENSPLAP00000001887.1"/>
    </source>
</evidence>
<evidence type="ECO:0000256" key="2">
    <source>
        <dbReference type="ARBA" id="ARBA00020162"/>
    </source>
</evidence>
<keyword evidence="7" id="KW-0175">Coiled coil</keyword>
<dbReference type="Gene3D" id="3.40.50.10810">
    <property type="entry name" value="Tandem AAA-ATPase domain"/>
    <property type="match status" value="1"/>
</dbReference>
<protein>
    <recommendedName>
        <fullName evidence="2">SWI/SNF-related matrix-associated actin-dependent regulator of chromatin subfamily A-like protein 1</fullName>
    </recommendedName>
    <alternativeName>
        <fullName evidence="6">HepA-related protein</fullName>
    </alternativeName>
    <alternativeName>
        <fullName evidence="5">Sucrose nonfermenting protein 2-like 1</fullName>
    </alternativeName>
</protein>
<dbReference type="Proteomes" id="UP000261500">
    <property type="component" value="Unplaced"/>
</dbReference>
<dbReference type="GO" id="GO:0031297">
    <property type="term" value="P:replication fork processing"/>
    <property type="evidence" value="ECO:0007669"/>
    <property type="project" value="TreeGrafter"/>
</dbReference>
<keyword evidence="4" id="KW-0539">Nucleus</keyword>
<dbReference type="GeneTree" id="ENSGT00940000157608"/>
<dbReference type="Ensembl" id="ENSPLAT00000013993.1">
    <property type="protein sequence ID" value="ENSPLAP00000001887.1"/>
    <property type="gene ID" value="ENSPLAG00000003033.1"/>
</dbReference>
<evidence type="ECO:0000256" key="3">
    <source>
        <dbReference type="ARBA" id="ARBA00022801"/>
    </source>
</evidence>
<organism evidence="9 10">
    <name type="scientific">Poecilia latipinna</name>
    <name type="common">sailfin molly</name>
    <dbReference type="NCBI Taxonomy" id="48699"/>
    <lineage>
        <taxon>Eukaryota</taxon>
        <taxon>Metazoa</taxon>
        <taxon>Chordata</taxon>
        <taxon>Craniata</taxon>
        <taxon>Vertebrata</taxon>
        <taxon>Euteleostomi</taxon>
        <taxon>Actinopterygii</taxon>
        <taxon>Neopterygii</taxon>
        <taxon>Teleostei</taxon>
        <taxon>Neoteleostei</taxon>
        <taxon>Acanthomorphata</taxon>
        <taxon>Ovalentaria</taxon>
        <taxon>Atherinomorphae</taxon>
        <taxon>Cyprinodontiformes</taxon>
        <taxon>Poeciliidae</taxon>
        <taxon>Poeciliinae</taxon>
        <taxon>Poecilia</taxon>
    </lineage>
</organism>